<feature type="domain" description="HTH lysR-type" evidence="6">
    <location>
        <begin position="2"/>
        <end position="59"/>
    </location>
</feature>
<dbReference type="SUPFAM" id="SSF53850">
    <property type="entry name" value="Periplasmic binding protein-like II"/>
    <property type="match status" value="1"/>
</dbReference>
<sequence length="317" mass="35959">MFDWNDLRYFLELHRSGRLLATARKLNTTHATVARHIENIERDLGTQLFAQHTGGYQLTPAGLALLKHAEAMENTALLAQEEMSQSISPLGQVRLGVTEGLGTMFLAPRLGELMRQYPGLELELVSVPRFVSITNREADIAITLERPNADLVISRRLTRYRLSLFASPAYLEKAPPLRDRDDLCKHQWIGYVDDLLFSQELMFHHSFCRHPQVVFRSTSVVAQQQAAQAGVGLAILPQFMGLHDPLLVPVLPEEFIEREYWMCTRRELHRSVRLRLVWDFLVGLCEREQGVLMGEPKTGMTTGLPGGTKLAEHQPQD</sequence>
<keyword evidence="3 7" id="KW-0238">DNA-binding</keyword>
<dbReference type="Gene3D" id="1.10.10.10">
    <property type="entry name" value="Winged helix-like DNA-binding domain superfamily/Winged helix DNA-binding domain"/>
    <property type="match status" value="1"/>
</dbReference>
<dbReference type="PANTHER" id="PTHR30537">
    <property type="entry name" value="HTH-TYPE TRANSCRIPTIONAL REGULATOR"/>
    <property type="match status" value="1"/>
</dbReference>
<reference evidence="7 8" key="1">
    <citation type="submission" date="2016-10" db="EMBL/GenBank/DDBJ databases">
        <authorList>
            <person name="Varghese N."/>
            <person name="Submissions S."/>
        </authorList>
    </citation>
    <scope>NUCLEOTIDE SEQUENCE [LARGE SCALE GENOMIC DNA]</scope>
    <source>
        <strain evidence="7 8">LMG 18378</strain>
    </source>
</reference>
<dbReference type="SUPFAM" id="SSF46785">
    <property type="entry name" value="Winged helix' DNA-binding domain"/>
    <property type="match status" value="1"/>
</dbReference>
<evidence type="ECO:0000256" key="4">
    <source>
        <dbReference type="ARBA" id="ARBA00023163"/>
    </source>
</evidence>
<dbReference type="InterPro" id="IPR058163">
    <property type="entry name" value="LysR-type_TF_proteobact-type"/>
</dbReference>
<dbReference type="Gene3D" id="3.40.190.290">
    <property type="match status" value="1"/>
</dbReference>
<dbReference type="AlphaFoldDB" id="A0AAQ1KES4"/>
<dbReference type="GO" id="GO:0043565">
    <property type="term" value="F:sequence-specific DNA binding"/>
    <property type="evidence" value="ECO:0007669"/>
    <property type="project" value="TreeGrafter"/>
</dbReference>
<dbReference type="GO" id="GO:0003700">
    <property type="term" value="F:DNA-binding transcription factor activity"/>
    <property type="evidence" value="ECO:0007669"/>
    <property type="project" value="InterPro"/>
</dbReference>
<protein>
    <submittedName>
        <fullName evidence="7">DNA-binding transcriptional regulator, LysR family</fullName>
    </submittedName>
</protein>
<name>A0AAQ1KES4_9PSED</name>
<dbReference type="PANTHER" id="PTHR30537:SF3">
    <property type="entry name" value="TRANSCRIPTIONAL REGULATORY PROTEIN"/>
    <property type="match status" value="1"/>
</dbReference>
<dbReference type="InterPro" id="IPR036388">
    <property type="entry name" value="WH-like_DNA-bd_sf"/>
</dbReference>
<evidence type="ECO:0000313" key="7">
    <source>
        <dbReference type="EMBL" id="SFC46147.1"/>
    </source>
</evidence>
<feature type="region of interest" description="Disordered" evidence="5">
    <location>
        <begin position="296"/>
        <end position="317"/>
    </location>
</feature>
<evidence type="ECO:0000259" key="6">
    <source>
        <dbReference type="PROSITE" id="PS50931"/>
    </source>
</evidence>
<dbReference type="PROSITE" id="PS50931">
    <property type="entry name" value="HTH_LYSR"/>
    <property type="match status" value="1"/>
</dbReference>
<proteinExistence type="inferred from homology"/>
<keyword evidence="8" id="KW-1185">Reference proteome</keyword>
<organism evidence="7 8">
    <name type="scientific">Pseudomonas citronellolis</name>
    <dbReference type="NCBI Taxonomy" id="53408"/>
    <lineage>
        <taxon>Bacteria</taxon>
        <taxon>Pseudomonadati</taxon>
        <taxon>Pseudomonadota</taxon>
        <taxon>Gammaproteobacteria</taxon>
        <taxon>Pseudomonadales</taxon>
        <taxon>Pseudomonadaceae</taxon>
        <taxon>Pseudomonas</taxon>
    </lineage>
</organism>
<evidence type="ECO:0000256" key="1">
    <source>
        <dbReference type="ARBA" id="ARBA00009437"/>
    </source>
</evidence>
<evidence type="ECO:0000256" key="2">
    <source>
        <dbReference type="ARBA" id="ARBA00023015"/>
    </source>
</evidence>
<evidence type="ECO:0000256" key="3">
    <source>
        <dbReference type="ARBA" id="ARBA00023125"/>
    </source>
</evidence>
<dbReference type="RefSeq" id="WP_074978780.1">
    <property type="nucleotide sequence ID" value="NZ_FOLS01000006.1"/>
</dbReference>
<dbReference type="Pfam" id="PF03466">
    <property type="entry name" value="LysR_substrate"/>
    <property type="match status" value="1"/>
</dbReference>
<evidence type="ECO:0000313" key="8">
    <source>
        <dbReference type="Proteomes" id="UP000183385"/>
    </source>
</evidence>
<comment type="caution">
    <text evidence="7">The sequence shown here is derived from an EMBL/GenBank/DDBJ whole genome shotgun (WGS) entry which is preliminary data.</text>
</comment>
<gene>
    <name evidence="7" type="ORF">SAMN05216577_1068</name>
</gene>
<dbReference type="EMBL" id="FOLS01000006">
    <property type="protein sequence ID" value="SFC46147.1"/>
    <property type="molecule type" value="Genomic_DNA"/>
</dbReference>
<dbReference type="InterPro" id="IPR036390">
    <property type="entry name" value="WH_DNA-bd_sf"/>
</dbReference>
<keyword evidence="2" id="KW-0805">Transcription regulation</keyword>
<dbReference type="Pfam" id="PF00126">
    <property type="entry name" value="HTH_1"/>
    <property type="match status" value="1"/>
</dbReference>
<dbReference type="Proteomes" id="UP000183385">
    <property type="component" value="Unassembled WGS sequence"/>
</dbReference>
<keyword evidence="4" id="KW-0804">Transcription</keyword>
<dbReference type="InterPro" id="IPR000847">
    <property type="entry name" value="LysR_HTH_N"/>
</dbReference>
<comment type="similarity">
    <text evidence="1">Belongs to the LysR transcriptional regulatory family.</text>
</comment>
<accession>A0AAQ1KES4</accession>
<dbReference type="InterPro" id="IPR005119">
    <property type="entry name" value="LysR_subst-bd"/>
</dbReference>
<evidence type="ECO:0000256" key="5">
    <source>
        <dbReference type="SAM" id="MobiDB-lite"/>
    </source>
</evidence>
<dbReference type="GO" id="GO:0006351">
    <property type="term" value="P:DNA-templated transcription"/>
    <property type="evidence" value="ECO:0007669"/>
    <property type="project" value="TreeGrafter"/>
</dbReference>